<dbReference type="GO" id="GO:0008168">
    <property type="term" value="F:methyltransferase activity"/>
    <property type="evidence" value="ECO:0007669"/>
    <property type="project" value="InterPro"/>
</dbReference>
<dbReference type="GO" id="GO:0008270">
    <property type="term" value="F:zinc ion binding"/>
    <property type="evidence" value="ECO:0007669"/>
    <property type="project" value="InterPro"/>
</dbReference>
<dbReference type="InterPro" id="IPR004026">
    <property type="entry name" value="Ada_DNA_repair_Zn-bd"/>
</dbReference>
<dbReference type="GO" id="GO:0006355">
    <property type="term" value="P:regulation of DNA-templated transcription"/>
    <property type="evidence" value="ECO:0007669"/>
    <property type="project" value="InterPro"/>
</dbReference>
<name>A0A3G1KQB8_FORW1</name>
<dbReference type="InterPro" id="IPR052159">
    <property type="entry name" value="Competence_DNA_uptake"/>
</dbReference>
<dbReference type="SMART" id="SM00849">
    <property type="entry name" value="Lactamase_B"/>
    <property type="match status" value="1"/>
</dbReference>
<evidence type="ECO:0000256" key="1">
    <source>
        <dbReference type="ARBA" id="ARBA00023159"/>
    </source>
</evidence>
<sequence>MRYIQNHWLKVFFSGVIFLFILGPFSFASGEIKVLINGQEKQFSPSPIVQNGSTLVPMRPFFEALGAQVEWNGSTKTVIGKRDDTVVSLTINQKMATVNGNDVSLSFPGKIINGNTFIPLRFVGEALGDQVGYNAQTATISITSTQLSQIPTIKVHFIDVGQADSIYIQAPNHYDILIDAGNNEDGSTIVNYLKGQGLDDIELMIATHPHEDHIGGLDDVLKAFDIEEVIDSGEEETTRTYTDYWHAVEEEKTEYLQDQDMTFDLGNGIRFDILETGDGYENVNDNSVLTKLDYHNVEFLFTGDMESDVESKILEKDIQADILKVGHHGSNTSSSEAFLKKVNPKVAVISVGKDNTYGHPHQETLARLTDMGVSIYRTDVSGTIVVSTDGNTYSVNEDPDRISGNNADGTAITPGVPASSGKYLGNMNTKKFHVPDCSSAQKILPENRIWFQIREEALKAGYEPCGICKP</sequence>
<dbReference type="InterPro" id="IPR001279">
    <property type="entry name" value="Metallo-B-lactamas"/>
</dbReference>
<evidence type="ECO:0000313" key="4">
    <source>
        <dbReference type="Proteomes" id="UP000323521"/>
    </source>
</evidence>
<dbReference type="KEGG" id="fwa:DCMF_05555"/>
<dbReference type="Proteomes" id="UP000323521">
    <property type="component" value="Chromosome"/>
</dbReference>
<dbReference type="CDD" id="cd07731">
    <property type="entry name" value="ComA-like_MBL-fold"/>
    <property type="match status" value="1"/>
</dbReference>
<dbReference type="PANTHER" id="PTHR30619">
    <property type="entry name" value="DNA INTERNALIZATION/COMPETENCE PROTEIN COMEC/REC2"/>
    <property type="match status" value="1"/>
</dbReference>
<dbReference type="GO" id="GO:0006281">
    <property type="term" value="P:DNA repair"/>
    <property type="evidence" value="ECO:0007669"/>
    <property type="project" value="InterPro"/>
</dbReference>
<dbReference type="RefSeq" id="WP_148133508.1">
    <property type="nucleotide sequence ID" value="NZ_CP017634.1"/>
</dbReference>
<feature type="domain" description="Metallo-beta-lactamase" evidence="2">
    <location>
        <begin position="162"/>
        <end position="353"/>
    </location>
</feature>
<dbReference type="InterPro" id="IPR036582">
    <property type="entry name" value="Mao_N_sf"/>
</dbReference>
<dbReference type="Pfam" id="PF02805">
    <property type="entry name" value="Ada_Zn_binding"/>
    <property type="match status" value="1"/>
</dbReference>
<dbReference type="Gene3D" id="3.40.10.10">
    <property type="entry name" value="DNA Methylphosphotriester Repair Domain"/>
    <property type="match status" value="1"/>
</dbReference>
<dbReference type="SUPFAM" id="SSF57884">
    <property type="entry name" value="Ada DNA repair protein, N-terminal domain (N-Ada 10)"/>
    <property type="match status" value="1"/>
</dbReference>
<proteinExistence type="predicted"/>
<reference evidence="3 4" key="1">
    <citation type="submission" date="2016-10" db="EMBL/GenBank/DDBJ databases">
        <title>Complete Genome Sequence of Peptococcaceae strain DCMF.</title>
        <authorList>
            <person name="Edwards R.J."/>
            <person name="Holland S.I."/>
            <person name="Deshpande N.P."/>
            <person name="Wong Y.K."/>
            <person name="Ertan H."/>
            <person name="Manefield M."/>
            <person name="Russell T.L."/>
            <person name="Lee M.J."/>
        </authorList>
    </citation>
    <scope>NUCLEOTIDE SEQUENCE [LARGE SCALE GENOMIC DNA]</scope>
    <source>
        <strain evidence="3 4">DCMF</strain>
    </source>
</reference>
<dbReference type="Gene3D" id="3.60.15.10">
    <property type="entry name" value="Ribonuclease Z/Hydroxyacylglutathione hydrolase-like"/>
    <property type="match status" value="1"/>
</dbReference>
<dbReference type="PANTHER" id="PTHR30619:SF7">
    <property type="entry name" value="BETA-LACTAMASE DOMAIN PROTEIN"/>
    <property type="match status" value="1"/>
</dbReference>
<protein>
    <recommendedName>
        <fullName evidence="2">Metallo-beta-lactamase domain-containing protein</fullName>
    </recommendedName>
</protein>
<dbReference type="Pfam" id="PF07833">
    <property type="entry name" value="Cu_amine_oxidN1"/>
    <property type="match status" value="1"/>
</dbReference>
<dbReference type="EMBL" id="CP017634">
    <property type="protein sequence ID" value="ATW24325.1"/>
    <property type="molecule type" value="Genomic_DNA"/>
</dbReference>
<accession>A0A3G1KQB8</accession>
<dbReference type="InterPro" id="IPR035681">
    <property type="entry name" value="ComA-like_MBL"/>
</dbReference>
<evidence type="ECO:0000313" key="3">
    <source>
        <dbReference type="EMBL" id="ATW24325.1"/>
    </source>
</evidence>
<keyword evidence="1" id="KW-0010">Activator</keyword>
<gene>
    <name evidence="3" type="ORF">DCMF_05555</name>
</gene>
<dbReference type="GO" id="GO:0003677">
    <property type="term" value="F:DNA binding"/>
    <property type="evidence" value="ECO:0007669"/>
    <property type="project" value="InterPro"/>
</dbReference>
<keyword evidence="4" id="KW-1185">Reference proteome</keyword>
<dbReference type="Pfam" id="PF00753">
    <property type="entry name" value="Lactamase_B"/>
    <property type="match status" value="1"/>
</dbReference>
<dbReference type="Gene3D" id="3.30.457.10">
    <property type="entry name" value="Copper amine oxidase-like, N-terminal domain"/>
    <property type="match status" value="1"/>
</dbReference>
<evidence type="ECO:0000259" key="2">
    <source>
        <dbReference type="SMART" id="SM00849"/>
    </source>
</evidence>
<dbReference type="AlphaFoldDB" id="A0A3G1KQB8"/>
<organism evidence="3 4">
    <name type="scientific">Formimonas warabiya</name>
    <dbReference type="NCBI Taxonomy" id="1761012"/>
    <lineage>
        <taxon>Bacteria</taxon>
        <taxon>Bacillati</taxon>
        <taxon>Bacillota</taxon>
        <taxon>Clostridia</taxon>
        <taxon>Eubacteriales</taxon>
        <taxon>Peptococcaceae</taxon>
        <taxon>Candidatus Formimonas</taxon>
    </lineage>
</organism>
<dbReference type="OrthoDB" id="9761531at2"/>
<dbReference type="SUPFAM" id="SSF56281">
    <property type="entry name" value="Metallo-hydrolase/oxidoreductase"/>
    <property type="match status" value="1"/>
</dbReference>
<dbReference type="SUPFAM" id="SSF55383">
    <property type="entry name" value="Copper amine oxidase, domain N"/>
    <property type="match status" value="1"/>
</dbReference>
<dbReference type="InterPro" id="IPR035451">
    <property type="entry name" value="Ada-like_dom_sf"/>
</dbReference>
<dbReference type="InterPro" id="IPR036866">
    <property type="entry name" value="RibonucZ/Hydroxyglut_hydro"/>
</dbReference>
<dbReference type="InterPro" id="IPR012854">
    <property type="entry name" value="Cu_amine_oxidase-like_N"/>
</dbReference>